<reference evidence="1 2" key="1">
    <citation type="submission" date="2021-06" db="EMBL/GenBank/DDBJ databases">
        <title>Caerostris extrusa draft genome.</title>
        <authorList>
            <person name="Kono N."/>
            <person name="Arakawa K."/>
        </authorList>
    </citation>
    <scope>NUCLEOTIDE SEQUENCE [LARGE SCALE GENOMIC DNA]</scope>
</reference>
<name>A0AAV4VHS5_CAEEX</name>
<evidence type="ECO:0008006" key="3">
    <source>
        <dbReference type="Google" id="ProtNLM"/>
    </source>
</evidence>
<sequence length="126" mass="14692">MKISSKYKTNDLGLPFFTYKKDAKAIQKEHNKFRRFLGANKINGAITAQQNKNITKPTFHRQMISWGIGEGQWIDTLQEHENIFLRALKSKDDILGIGEGQWIDILKSLLKIFFFEFLKSKGIFRL</sequence>
<protein>
    <recommendedName>
        <fullName evidence="3">SCP domain-containing protein</fullName>
    </recommendedName>
</protein>
<dbReference type="AlphaFoldDB" id="A0AAV4VHS5"/>
<keyword evidence="2" id="KW-1185">Reference proteome</keyword>
<proteinExistence type="predicted"/>
<gene>
    <name evidence="1" type="ORF">CEXT_388971</name>
</gene>
<comment type="caution">
    <text evidence="1">The sequence shown here is derived from an EMBL/GenBank/DDBJ whole genome shotgun (WGS) entry which is preliminary data.</text>
</comment>
<evidence type="ECO:0000313" key="1">
    <source>
        <dbReference type="EMBL" id="GIY69154.1"/>
    </source>
</evidence>
<accession>A0AAV4VHS5</accession>
<dbReference type="Proteomes" id="UP001054945">
    <property type="component" value="Unassembled WGS sequence"/>
</dbReference>
<dbReference type="EMBL" id="BPLR01014496">
    <property type="protein sequence ID" value="GIY69154.1"/>
    <property type="molecule type" value="Genomic_DNA"/>
</dbReference>
<organism evidence="1 2">
    <name type="scientific">Caerostris extrusa</name>
    <name type="common">Bark spider</name>
    <name type="synonym">Caerostris bankana</name>
    <dbReference type="NCBI Taxonomy" id="172846"/>
    <lineage>
        <taxon>Eukaryota</taxon>
        <taxon>Metazoa</taxon>
        <taxon>Ecdysozoa</taxon>
        <taxon>Arthropoda</taxon>
        <taxon>Chelicerata</taxon>
        <taxon>Arachnida</taxon>
        <taxon>Araneae</taxon>
        <taxon>Araneomorphae</taxon>
        <taxon>Entelegynae</taxon>
        <taxon>Araneoidea</taxon>
        <taxon>Araneidae</taxon>
        <taxon>Caerostris</taxon>
    </lineage>
</organism>
<evidence type="ECO:0000313" key="2">
    <source>
        <dbReference type="Proteomes" id="UP001054945"/>
    </source>
</evidence>